<evidence type="ECO:0000313" key="2">
    <source>
        <dbReference type="Proteomes" id="UP000299102"/>
    </source>
</evidence>
<sequence>MNWIFQKLRKNTCPSAFTEVVNGPVANFADGPRPGAFHVAYKPPAYNKIVLYLRREAGGGGRRRRRAAGGGAARRDLARRSMAQAAAIKNWEVDFTHAPLSAGLTNRSYVCEPA</sequence>
<keyword evidence="2" id="KW-1185">Reference proteome</keyword>
<dbReference type="EMBL" id="BGZK01000794">
    <property type="protein sequence ID" value="GBP60730.1"/>
    <property type="molecule type" value="Genomic_DNA"/>
</dbReference>
<name>A0A4C1XCB6_EUMVA</name>
<reference evidence="1 2" key="1">
    <citation type="journal article" date="2019" name="Commun. Biol.">
        <title>The bagworm genome reveals a unique fibroin gene that provides high tensile strength.</title>
        <authorList>
            <person name="Kono N."/>
            <person name="Nakamura H."/>
            <person name="Ohtoshi R."/>
            <person name="Tomita M."/>
            <person name="Numata K."/>
            <person name="Arakawa K."/>
        </authorList>
    </citation>
    <scope>NUCLEOTIDE SEQUENCE [LARGE SCALE GENOMIC DNA]</scope>
</reference>
<evidence type="ECO:0000313" key="1">
    <source>
        <dbReference type="EMBL" id="GBP60730.1"/>
    </source>
</evidence>
<dbReference type="Proteomes" id="UP000299102">
    <property type="component" value="Unassembled WGS sequence"/>
</dbReference>
<proteinExistence type="predicted"/>
<organism evidence="1 2">
    <name type="scientific">Eumeta variegata</name>
    <name type="common">Bagworm moth</name>
    <name type="synonym">Eumeta japonica</name>
    <dbReference type="NCBI Taxonomy" id="151549"/>
    <lineage>
        <taxon>Eukaryota</taxon>
        <taxon>Metazoa</taxon>
        <taxon>Ecdysozoa</taxon>
        <taxon>Arthropoda</taxon>
        <taxon>Hexapoda</taxon>
        <taxon>Insecta</taxon>
        <taxon>Pterygota</taxon>
        <taxon>Neoptera</taxon>
        <taxon>Endopterygota</taxon>
        <taxon>Lepidoptera</taxon>
        <taxon>Glossata</taxon>
        <taxon>Ditrysia</taxon>
        <taxon>Tineoidea</taxon>
        <taxon>Psychidae</taxon>
        <taxon>Oiketicinae</taxon>
        <taxon>Eumeta</taxon>
    </lineage>
</organism>
<dbReference type="AlphaFoldDB" id="A0A4C1XCB6"/>
<gene>
    <name evidence="1" type="ORF">EVAR_47468_1</name>
</gene>
<comment type="caution">
    <text evidence="1">The sequence shown here is derived from an EMBL/GenBank/DDBJ whole genome shotgun (WGS) entry which is preliminary data.</text>
</comment>
<accession>A0A4C1XCB6</accession>
<protein>
    <submittedName>
        <fullName evidence="1">Uncharacterized protein</fullName>
    </submittedName>
</protein>